<dbReference type="Proteomes" id="UP000886883">
    <property type="component" value="Unassembled WGS sequence"/>
</dbReference>
<evidence type="ECO:0000256" key="2">
    <source>
        <dbReference type="ARBA" id="ARBA00022741"/>
    </source>
</evidence>
<keyword evidence="3 5" id="KW-0067">ATP-binding</keyword>
<dbReference type="GO" id="GO:0005524">
    <property type="term" value="F:ATP binding"/>
    <property type="evidence" value="ECO:0007669"/>
    <property type="project" value="UniProtKB-KW"/>
</dbReference>
<accession>A0A9D2MRF1</accession>
<evidence type="ECO:0000256" key="1">
    <source>
        <dbReference type="ARBA" id="ARBA00022448"/>
    </source>
</evidence>
<evidence type="ECO:0000256" key="3">
    <source>
        <dbReference type="ARBA" id="ARBA00022840"/>
    </source>
</evidence>
<reference evidence="5" key="2">
    <citation type="submission" date="2021-04" db="EMBL/GenBank/DDBJ databases">
        <authorList>
            <person name="Gilroy R."/>
        </authorList>
    </citation>
    <scope>NUCLEOTIDE SEQUENCE</scope>
    <source>
        <strain evidence="5">USAMLcec3-2134</strain>
    </source>
</reference>
<comment type="caution">
    <text evidence="5">The sequence shown here is derived from an EMBL/GenBank/DDBJ whole genome shotgun (WGS) entry which is preliminary data.</text>
</comment>
<dbReference type="InterPro" id="IPR017871">
    <property type="entry name" value="ABC_transporter-like_CS"/>
</dbReference>
<evidence type="ECO:0000313" key="5">
    <source>
        <dbReference type="EMBL" id="HJB91329.1"/>
    </source>
</evidence>
<evidence type="ECO:0000259" key="4">
    <source>
        <dbReference type="PROSITE" id="PS50893"/>
    </source>
</evidence>
<dbReference type="PROSITE" id="PS00211">
    <property type="entry name" value="ABC_TRANSPORTER_1"/>
    <property type="match status" value="1"/>
</dbReference>
<dbReference type="SUPFAM" id="SSF52540">
    <property type="entry name" value="P-loop containing nucleoside triphosphate hydrolases"/>
    <property type="match status" value="1"/>
</dbReference>
<evidence type="ECO:0000313" key="6">
    <source>
        <dbReference type="Proteomes" id="UP000886883"/>
    </source>
</evidence>
<protein>
    <submittedName>
        <fullName evidence="5">ABC transporter ATP-binding protein</fullName>
    </submittedName>
</protein>
<sequence>MLEIRNFSKSYTGNRKAVDQLNLSVPDGQITGFIGHNGAGKTTTLRCVAGILDFREGSIFIDGHDIHKEPVEAKRVTAFLPDNPELYDFMSGIKYLKFVADLYRIPADVRTERIGKYADAFEMTGVLGSPVSGYSHGMKQKLALISALIRAPRLLILDEPFVGLDPSAAFVMKQFLREVCEKGGSVLFSTHVLEVAEKLCDRIAIIRGGKLVEEGPTEQIVGKESLETVFLELAQEGKEDA</sequence>
<dbReference type="InterPro" id="IPR051782">
    <property type="entry name" value="ABC_Transporter_VariousFunc"/>
</dbReference>
<dbReference type="Gene3D" id="3.40.50.300">
    <property type="entry name" value="P-loop containing nucleotide triphosphate hydrolases"/>
    <property type="match status" value="1"/>
</dbReference>
<feature type="domain" description="ABC transporter" evidence="4">
    <location>
        <begin position="2"/>
        <end position="233"/>
    </location>
</feature>
<gene>
    <name evidence="5" type="ORF">H9763_07665</name>
</gene>
<dbReference type="PANTHER" id="PTHR42939:SF1">
    <property type="entry name" value="ABC TRANSPORTER ATP-BINDING PROTEIN ALBC-RELATED"/>
    <property type="match status" value="1"/>
</dbReference>
<dbReference type="InterPro" id="IPR003439">
    <property type="entry name" value="ABC_transporter-like_ATP-bd"/>
</dbReference>
<dbReference type="SMART" id="SM00382">
    <property type="entry name" value="AAA"/>
    <property type="match status" value="1"/>
</dbReference>
<dbReference type="GO" id="GO:0016887">
    <property type="term" value="F:ATP hydrolysis activity"/>
    <property type="evidence" value="ECO:0007669"/>
    <property type="project" value="InterPro"/>
</dbReference>
<dbReference type="InterPro" id="IPR003593">
    <property type="entry name" value="AAA+_ATPase"/>
</dbReference>
<dbReference type="EMBL" id="DWXE01000026">
    <property type="protein sequence ID" value="HJB91329.1"/>
    <property type="molecule type" value="Genomic_DNA"/>
</dbReference>
<dbReference type="PANTHER" id="PTHR42939">
    <property type="entry name" value="ABC TRANSPORTER ATP-BINDING PROTEIN ALBC-RELATED"/>
    <property type="match status" value="1"/>
</dbReference>
<reference evidence="5" key="1">
    <citation type="journal article" date="2021" name="PeerJ">
        <title>Extensive microbial diversity within the chicken gut microbiome revealed by metagenomics and culture.</title>
        <authorList>
            <person name="Gilroy R."/>
            <person name="Ravi A."/>
            <person name="Getino M."/>
            <person name="Pursley I."/>
            <person name="Horton D.L."/>
            <person name="Alikhan N.F."/>
            <person name="Baker D."/>
            <person name="Gharbi K."/>
            <person name="Hall N."/>
            <person name="Watson M."/>
            <person name="Adriaenssens E.M."/>
            <person name="Foster-Nyarko E."/>
            <person name="Jarju S."/>
            <person name="Secka A."/>
            <person name="Antonio M."/>
            <person name="Oren A."/>
            <person name="Chaudhuri R.R."/>
            <person name="La Ragione R."/>
            <person name="Hildebrand F."/>
            <person name="Pallen M.J."/>
        </authorList>
    </citation>
    <scope>NUCLEOTIDE SEQUENCE</scope>
    <source>
        <strain evidence="5">USAMLcec3-2134</strain>
    </source>
</reference>
<dbReference type="CDD" id="cd03230">
    <property type="entry name" value="ABC_DR_subfamily_A"/>
    <property type="match status" value="1"/>
</dbReference>
<dbReference type="InterPro" id="IPR027417">
    <property type="entry name" value="P-loop_NTPase"/>
</dbReference>
<dbReference type="AlphaFoldDB" id="A0A9D2MRF1"/>
<name>A0A9D2MRF1_9FIRM</name>
<keyword evidence="1" id="KW-0813">Transport</keyword>
<dbReference type="PROSITE" id="PS50893">
    <property type="entry name" value="ABC_TRANSPORTER_2"/>
    <property type="match status" value="1"/>
</dbReference>
<keyword evidence="2" id="KW-0547">Nucleotide-binding</keyword>
<organism evidence="5 6">
    <name type="scientific">Candidatus Eisenbergiella merdigallinarum</name>
    <dbReference type="NCBI Taxonomy" id="2838552"/>
    <lineage>
        <taxon>Bacteria</taxon>
        <taxon>Bacillati</taxon>
        <taxon>Bacillota</taxon>
        <taxon>Clostridia</taxon>
        <taxon>Lachnospirales</taxon>
        <taxon>Lachnospiraceae</taxon>
        <taxon>Eisenbergiella</taxon>
    </lineage>
</organism>
<proteinExistence type="predicted"/>
<dbReference type="Pfam" id="PF00005">
    <property type="entry name" value="ABC_tran"/>
    <property type="match status" value="1"/>
</dbReference>